<sequence>MKSDNMNLSGKSLKHGESLKKVVVISVTTGIIVVVEKQRSLAYYAVLVVVFEYGNFHLNPTLENRRVESTLQNRSKGRSALNQTLEDRCAKSNLRRQINCKPLSRTIVLVNLAESQRYQNACCSSCQEGSILCACLSANVELIGP</sequence>
<dbReference type="Proteomes" id="UP000828390">
    <property type="component" value="Unassembled WGS sequence"/>
</dbReference>
<protein>
    <submittedName>
        <fullName evidence="1">Uncharacterized protein</fullName>
    </submittedName>
</protein>
<proteinExistence type="predicted"/>
<comment type="caution">
    <text evidence="1">The sequence shown here is derived from an EMBL/GenBank/DDBJ whole genome shotgun (WGS) entry which is preliminary data.</text>
</comment>
<evidence type="ECO:0000313" key="2">
    <source>
        <dbReference type="Proteomes" id="UP000828390"/>
    </source>
</evidence>
<reference evidence="1" key="2">
    <citation type="submission" date="2020-11" db="EMBL/GenBank/DDBJ databases">
        <authorList>
            <person name="McCartney M.A."/>
            <person name="Auch B."/>
            <person name="Kono T."/>
            <person name="Mallez S."/>
            <person name="Becker A."/>
            <person name="Gohl D.M."/>
            <person name="Silverstein K.A.T."/>
            <person name="Koren S."/>
            <person name="Bechman K.B."/>
            <person name="Herman A."/>
            <person name="Abrahante J.E."/>
            <person name="Garbe J."/>
        </authorList>
    </citation>
    <scope>NUCLEOTIDE SEQUENCE</scope>
    <source>
        <strain evidence="1">Duluth1</strain>
        <tissue evidence="1">Whole animal</tissue>
    </source>
</reference>
<dbReference type="EMBL" id="JAIWYP010000006">
    <property type="protein sequence ID" value="KAH3806964.1"/>
    <property type="molecule type" value="Genomic_DNA"/>
</dbReference>
<accession>A0A9D4FXC3</accession>
<keyword evidence="2" id="KW-1185">Reference proteome</keyword>
<name>A0A9D4FXC3_DREPO</name>
<dbReference type="AlphaFoldDB" id="A0A9D4FXC3"/>
<gene>
    <name evidence="1" type="ORF">DPMN_135294</name>
</gene>
<organism evidence="1 2">
    <name type="scientific">Dreissena polymorpha</name>
    <name type="common">Zebra mussel</name>
    <name type="synonym">Mytilus polymorpha</name>
    <dbReference type="NCBI Taxonomy" id="45954"/>
    <lineage>
        <taxon>Eukaryota</taxon>
        <taxon>Metazoa</taxon>
        <taxon>Spiralia</taxon>
        <taxon>Lophotrochozoa</taxon>
        <taxon>Mollusca</taxon>
        <taxon>Bivalvia</taxon>
        <taxon>Autobranchia</taxon>
        <taxon>Heteroconchia</taxon>
        <taxon>Euheterodonta</taxon>
        <taxon>Imparidentia</taxon>
        <taxon>Neoheterodontei</taxon>
        <taxon>Myida</taxon>
        <taxon>Dreissenoidea</taxon>
        <taxon>Dreissenidae</taxon>
        <taxon>Dreissena</taxon>
    </lineage>
</organism>
<reference evidence="1" key="1">
    <citation type="journal article" date="2019" name="bioRxiv">
        <title>The Genome of the Zebra Mussel, Dreissena polymorpha: A Resource for Invasive Species Research.</title>
        <authorList>
            <person name="McCartney M.A."/>
            <person name="Auch B."/>
            <person name="Kono T."/>
            <person name="Mallez S."/>
            <person name="Zhang Y."/>
            <person name="Obille A."/>
            <person name="Becker A."/>
            <person name="Abrahante J.E."/>
            <person name="Garbe J."/>
            <person name="Badalamenti J.P."/>
            <person name="Herman A."/>
            <person name="Mangelson H."/>
            <person name="Liachko I."/>
            <person name="Sullivan S."/>
            <person name="Sone E.D."/>
            <person name="Koren S."/>
            <person name="Silverstein K.A.T."/>
            <person name="Beckman K.B."/>
            <person name="Gohl D.M."/>
        </authorList>
    </citation>
    <scope>NUCLEOTIDE SEQUENCE</scope>
    <source>
        <strain evidence="1">Duluth1</strain>
        <tissue evidence="1">Whole animal</tissue>
    </source>
</reference>
<evidence type="ECO:0000313" key="1">
    <source>
        <dbReference type="EMBL" id="KAH3806964.1"/>
    </source>
</evidence>